<protein>
    <submittedName>
        <fullName evidence="3">Uncharacterized protein</fullName>
    </submittedName>
</protein>
<reference evidence="3 4" key="2">
    <citation type="journal article" date="2016" name="Front. Microbiol.">
        <title>Genome and transcriptome sequences reveal the specific parasitism of the nematophagous Purpureocillium lilacinum 36-1.</title>
        <authorList>
            <person name="Xie J."/>
            <person name="Li S."/>
            <person name="Mo C."/>
            <person name="Xiao X."/>
            <person name="Peng D."/>
            <person name="Wang G."/>
            <person name="Xiao Y."/>
        </authorList>
    </citation>
    <scope>NUCLEOTIDE SEQUENCE [LARGE SCALE GENOMIC DNA]</scope>
    <source>
        <strain evidence="3 4">36-1</strain>
    </source>
</reference>
<sequence>MSSIEDRTFLFQKTWNHFASDGGRFSYSCETTAYPRGLVARRRLHRQRRFSVSTDEAPAGVASQRFSASALQRRRTWAAPEPHLGASPPEGLLQGGTPAWGPTPAVANSGPQSLAAIEGARSRTAALLFPHQHRRTQRQL</sequence>
<evidence type="ECO:0000256" key="1">
    <source>
        <dbReference type="SAM" id="MobiDB-lite"/>
    </source>
</evidence>
<accession>A0A2U3EDZ6</accession>
<gene>
    <name evidence="3" type="ORF">PCL_09753</name>
    <name evidence="2" type="ORF">Purlil1_1222</name>
</gene>
<evidence type="ECO:0000313" key="5">
    <source>
        <dbReference type="Proteomes" id="UP001287286"/>
    </source>
</evidence>
<reference evidence="3" key="1">
    <citation type="submission" date="2015-05" db="EMBL/GenBank/DDBJ databases">
        <authorList>
            <person name="Wang D.B."/>
            <person name="Wang M."/>
        </authorList>
    </citation>
    <scope>NUCLEOTIDE SEQUENCE</scope>
    <source>
        <strain evidence="3">36-1</strain>
    </source>
</reference>
<evidence type="ECO:0000313" key="2">
    <source>
        <dbReference type="EMBL" id="KAK4094617.1"/>
    </source>
</evidence>
<dbReference type="Proteomes" id="UP000245956">
    <property type="component" value="Unassembled WGS sequence"/>
</dbReference>
<evidence type="ECO:0000313" key="3">
    <source>
        <dbReference type="EMBL" id="PWI72738.1"/>
    </source>
</evidence>
<reference evidence="2" key="3">
    <citation type="submission" date="2023-11" db="EMBL/GenBank/DDBJ databases">
        <authorList>
            <person name="Beijen E."/>
            <person name="Ohm R.A."/>
        </authorList>
    </citation>
    <scope>NUCLEOTIDE SEQUENCE</scope>
    <source>
        <strain evidence="2">CBS 150709</strain>
    </source>
</reference>
<organism evidence="3 4">
    <name type="scientific">Purpureocillium lilacinum</name>
    <name type="common">Paecilomyces lilacinus</name>
    <dbReference type="NCBI Taxonomy" id="33203"/>
    <lineage>
        <taxon>Eukaryota</taxon>
        <taxon>Fungi</taxon>
        <taxon>Dikarya</taxon>
        <taxon>Ascomycota</taxon>
        <taxon>Pezizomycotina</taxon>
        <taxon>Sordariomycetes</taxon>
        <taxon>Hypocreomycetidae</taxon>
        <taxon>Hypocreales</taxon>
        <taxon>Ophiocordycipitaceae</taxon>
        <taxon>Purpureocillium</taxon>
    </lineage>
</organism>
<reference evidence="2 5" key="4">
    <citation type="journal article" date="2024" name="Microbiol. Resour. Announc.">
        <title>Genome annotations for the ascomycete fungi Trichoderma harzianum, Trichoderma aggressivum, and Purpureocillium lilacinum.</title>
        <authorList>
            <person name="Beijen E.P.W."/>
            <person name="Ohm R.A."/>
        </authorList>
    </citation>
    <scope>NUCLEOTIDE SEQUENCE [LARGE SCALE GENOMIC DNA]</scope>
    <source>
        <strain evidence="2 5">CBS 150709</strain>
    </source>
</reference>
<keyword evidence="5" id="KW-1185">Reference proteome</keyword>
<dbReference type="Proteomes" id="UP001287286">
    <property type="component" value="Unassembled WGS sequence"/>
</dbReference>
<feature type="region of interest" description="Disordered" evidence="1">
    <location>
        <begin position="80"/>
        <end position="110"/>
    </location>
</feature>
<proteinExistence type="predicted"/>
<comment type="caution">
    <text evidence="3">The sequence shown here is derived from an EMBL/GenBank/DDBJ whole genome shotgun (WGS) entry which is preliminary data.</text>
</comment>
<evidence type="ECO:0000313" key="4">
    <source>
        <dbReference type="Proteomes" id="UP000245956"/>
    </source>
</evidence>
<dbReference type="EMBL" id="JAWRVI010000003">
    <property type="protein sequence ID" value="KAK4094617.1"/>
    <property type="molecule type" value="Genomic_DNA"/>
</dbReference>
<name>A0A2U3EDZ6_PURLI</name>
<dbReference type="EMBL" id="LCWV01000005">
    <property type="protein sequence ID" value="PWI72738.1"/>
    <property type="molecule type" value="Genomic_DNA"/>
</dbReference>
<dbReference type="AlphaFoldDB" id="A0A2U3EDZ6"/>